<comment type="caution">
    <text evidence="2">The sequence shown here is derived from an EMBL/GenBank/DDBJ whole genome shotgun (WGS) entry which is preliminary data.</text>
</comment>
<dbReference type="Proteomes" id="UP000696280">
    <property type="component" value="Unassembled WGS sequence"/>
</dbReference>
<dbReference type="AlphaFoldDB" id="A0A9N9KY59"/>
<evidence type="ECO:0000313" key="3">
    <source>
        <dbReference type="Proteomes" id="UP000696280"/>
    </source>
</evidence>
<reference evidence="2" key="1">
    <citation type="submission" date="2021-07" db="EMBL/GenBank/DDBJ databases">
        <authorList>
            <person name="Durling M."/>
        </authorList>
    </citation>
    <scope>NUCLEOTIDE SEQUENCE</scope>
</reference>
<evidence type="ECO:0000313" key="2">
    <source>
        <dbReference type="EMBL" id="CAG8956575.1"/>
    </source>
</evidence>
<proteinExistence type="predicted"/>
<feature type="compositionally biased region" description="Low complexity" evidence="1">
    <location>
        <begin position="58"/>
        <end position="67"/>
    </location>
</feature>
<feature type="compositionally biased region" description="Polar residues" evidence="1">
    <location>
        <begin position="68"/>
        <end position="94"/>
    </location>
</feature>
<name>A0A9N9KY59_9HELO</name>
<organism evidence="2 3">
    <name type="scientific">Hymenoscyphus fraxineus</name>
    <dbReference type="NCBI Taxonomy" id="746836"/>
    <lineage>
        <taxon>Eukaryota</taxon>
        <taxon>Fungi</taxon>
        <taxon>Dikarya</taxon>
        <taxon>Ascomycota</taxon>
        <taxon>Pezizomycotina</taxon>
        <taxon>Leotiomycetes</taxon>
        <taxon>Helotiales</taxon>
        <taxon>Helotiaceae</taxon>
        <taxon>Hymenoscyphus</taxon>
    </lineage>
</organism>
<feature type="region of interest" description="Disordered" evidence="1">
    <location>
        <begin position="44"/>
        <end position="94"/>
    </location>
</feature>
<evidence type="ECO:0000256" key="1">
    <source>
        <dbReference type="SAM" id="MobiDB-lite"/>
    </source>
</evidence>
<accession>A0A9N9KY59</accession>
<protein>
    <submittedName>
        <fullName evidence="2">Uncharacterized protein</fullName>
    </submittedName>
</protein>
<dbReference type="OrthoDB" id="10457224at2759"/>
<dbReference type="EMBL" id="CAJVRL010000070">
    <property type="protein sequence ID" value="CAG8956575.1"/>
    <property type="molecule type" value="Genomic_DNA"/>
</dbReference>
<keyword evidence="3" id="KW-1185">Reference proteome</keyword>
<gene>
    <name evidence="2" type="ORF">HYFRA_00003964</name>
</gene>
<sequence>MIKLKVIFLLELPQTSSSSNILLKLLQTSSSSFKHLPPPSSILKHLPSPRVLINHPPSSSLGSSSSSRTLHQPHQHDFSSTVPHTSISKHPSGTLNSGLPLINTLKLMAEQSNSKISLQLASSQQECPIGVPSRPLMVDRPRDVRSAFRRVRLWEVTISRVSFEKSIRSAFRRVCSHGQPFREQRVSDRRSVASTLMANHLWVRSEFLRGPLDGQPSHERECPIGDPSRPLSLMVSLSPRGNPASHLRWFCLASWLVMVGMDRGIGSGLKVLMVHWNHWWIMETLVKGIILGLYLKKHLGIHC</sequence>